<dbReference type="AlphaFoldDB" id="A0A1F7Y1P9"/>
<name>A0A1F7Y1P9_9BACT</name>
<evidence type="ECO:0000256" key="1">
    <source>
        <dbReference type="SAM" id="Phobius"/>
    </source>
</evidence>
<gene>
    <name evidence="2" type="ORF">A2714_05505</name>
</gene>
<keyword evidence="1" id="KW-0472">Membrane</keyword>
<dbReference type="EMBL" id="MGGE01000022">
    <property type="protein sequence ID" value="OGM21234.1"/>
    <property type="molecule type" value="Genomic_DNA"/>
</dbReference>
<keyword evidence="1" id="KW-0812">Transmembrane</keyword>
<keyword evidence="1" id="KW-1133">Transmembrane helix</keyword>
<comment type="caution">
    <text evidence="2">The sequence shown here is derived from an EMBL/GenBank/DDBJ whole genome shotgun (WGS) entry which is preliminary data.</text>
</comment>
<reference evidence="2 3" key="1">
    <citation type="journal article" date="2016" name="Nat. Commun.">
        <title>Thousands of microbial genomes shed light on interconnected biogeochemical processes in an aquifer system.</title>
        <authorList>
            <person name="Anantharaman K."/>
            <person name="Brown C.T."/>
            <person name="Hug L.A."/>
            <person name="Sharon I."/>
            <person name="Castelle C.J."/>
            <person name="Probst A.J."/>
            <person name="Thomas B.C."/>
            <person name="Singh A."/>
            <person name="Wilkins M.J."/>
            <person name="Karaoz U."/>
            <person name="Brodie E.L."/>
            <person name="Williams K.H."/>
            <person name="Hubbard S.S."/>
            <person name="Banfield J.F."/>
        </authorList>
    </citation>
    <scope>NUCLEOTIDE SEQUENCE [LARGE SCALE GENOMIC DNA]</scope>
</reference>
<feature type="transmembrane region" description="Helical" evidence="1">
    <location>
        <begin position="50"/>
        <end position="74"/>
    </location>
</feature>
<evidence type="ECO:0000313" key="3">
    <source>
        <dbReference type="Proteomes" id="UP000178419"/>
    </source>
</evidence>
<evidence type="ECO:0000313" key="2">
    <source>
        <dbReference type="EMBL" id="OGM21234.1"/>
    </source>
</evidence>
<dbReference type="Proteomes" id="UP000178419">
    <property type="component" value="Unassembled WGS sequence"/>
</dbReference>
<protein>
    <submittedName>
        <fullName evidence="2">Uncharacterized protein</fullName>
    </submittedName>
</protein>
<organism evidence="2 3">
    <name type="scientific">Candidatus Woesebacteria bacterium RIFCSPHIGHO2_01_FULL_38_9</name>
    <dbReference type="NCBI Taxonomy" id="1802492"/>
    <lineage>
        <taxon>Bacteria</taxon>
        <taxon>Candidatus Woeseibacteriota</taxon>
    </lineage>
</organism>
<accession>A0A1F7Y1P9</accession>
<sequence>MGLGVEKLIPREILDFFRYSAITGFAATVAILINFNHDILKKIFGENVSTFWWIFLLISLMVLFLALFMFTVLFEGSNFDVYRYIILKLLGRG</sequence>
<proteinExistence type="predicted"/>
<feature type="transmembrane region" description="Helical" evidence="1">
    <location>
        <begin position="16"/>
        <end position="35"/>
    </location>
</feature>